<dbReference type="Pfam" id="PF03572">
    <property type="entry name" value="Peptidase_S41"/>
    <property type="match status" value="1"/>
</dbReference>
<dbReference type="Proteomes" id="UP000016521">
    <property type="component" value="Chromosome I"/>
</dbReference>
<dbReference type="EMBL" id="CP011924">
    <property type="protein sequence ID" value="ATD08850.1"/>
    <property type="molecule type" value="Genomic_DNA"/>
</dbReference>
<reference evidence="3 4" key="1">
    <citation type="submission" date="2015-06" db="EMBL/GenBank/DDBJ databases">
        <authorList>
            <person name="Xie B.-B."/>
            <person name="Rong J.-C."/>
            <person name="Qin Q.-L."/>
            <person name="Zhang Y.-Z."/>
        </authorList>
    </citation>
    <scope>NUCLEOTIDE SEQUENCE [LARGE SCALE GENOMIC DNA]</scope>
    <source>
        <strain evidence="3 4">JCM 20779</strain>
    </source>
</reference>
<gene>
    <name evidence="3" type="ORF">PPIS_a4186</name>
</gene>
<protein>
    <recommendedName>
        <fullName evidence="2">Tail specific protease domain-containing protein</fullName>
    </recommendedName>
</protein>
<dbReference type="Gene3D" id="3.90.226.10">
    <property type="entry name" value="2-enoyl-CoA Hydratase, Chain A, domain 1"/>
    <property type="match status" value="1"/>
</dbReference>
<keyword evidence="4" id="KW-1185">Reference proteome</keyword>
<organism evidence="3 4">
    <name type="scientific">Pseudoalteromonas piscicida</name>
    <dbReference type="NCBI Taxonomy" id="43662"/>
    <lineage>
        <taxon>Bacteria</taxon>
        <taxon>Pseudomonadati</taxon>
        <taxon>Pseudomonadota</taxon>
        <taxon>Gammaproteobacteria</taxon>
        <taxon>Alteromonadales</taxon>
        <taxon>Pseudoalteromonadaceae</taxon>
        <taxon>Pseudoalteromonas</taxon>
    </lineage>
</organism>
<dbReference type="InterPro" id="IPR029045">
    <property type="entry name" value="ClpP/crotonase-like_dom_sf"/>
</dbReference>
<keyword evidence="1" id="KW-0732">Signal</keyword>
<feature type="chain" id="PRO_5045036704" description="Tail specific protease domain-containing protein" evidence="1">
    <location>
        <begin position="26"/>
        <end position="511"/>
    </location>
</feature>
<accession>A0ABM6NIX0</accession>
<feature type="domain" description="Tail specific protease" evidence="2">
    <location>
        <begin position="254"/>
        <end position="445"/>
    </location>
</feature>
<dbReference type="SUPFAM" id="SSF52096">
    <property type="entry name" value="ClpP/crotonase"/>
    <property type="match status" value="1"/>
</dbReference>
<sequence>MKKTINTYLGTLASCLCVLATNSHALGNDNDSIDNLPSTALQWQAVAKQDIHYAYQQSATNHPGMLDSHNPGFAQLLENAKQQALVLAEKIKNTSGYEATIARFNTVLQDGHAGAVAVLPKSVRQPRRWPGFSVVWRGDGLKVYYSEHDKVTKGDKIISCNDTPIKPLMRNTLFKFHGQVEQPGHWWNQGWRLLIDDGNPFLPPLKTCDFVQSSGVAYSLQLQWVERPDSVSQHLVNAYNGDKLEVGLHWPVEDIAWIAMPTFAPNETEKSNYQQLFADLARQREQLLTATAVVLDLRHNQGGSTYWSLKIAEQLWGQQIVNYRKDKHDEKSQVWWRASKDNTQYVESLITVLRDQPEMHEMVKAVSVGMRASLEAGKPFYVEHKPQANNASKQLAESDFKNKAIVIVPGQCGSACLDAVDTFKLFSNTVLFGAPSSSDSTYMDVRLVDTPSGLSKVIIPNKVYVNRARGNGDFYQPDIPFNEVEWTTDALLEGIKKWPVVRELVNKDIKH</sequence>
<evidence type="ECO:0000313" key="4">
    <source>
        <dbReference type="Proteomes" id="UP000016521"/>
    </source>
</evidence>
<evidence type="ECO:0000313" key="3">
    <source>
        <dbReference type="EMBL" id="ATD08850.1"/>
    </source>
</evidence>
<dbReference type="RefSeq" id="WP_010368747.1">
    <property type="nucleotide sequence ID" value="NZ_CP011924.1"/>
</dbReference>
<dbReference type="PROSITE" id="PS51257">
    <property type="entry name" value="PROKAR_LIPOPROTEIN"/>
    <property type="match status" value="1"/>
</dbReference>
<feature type="signal peptide" evidence="1">
    <location>
        <begin position="1"/>
        <end position="25"/>
    </location>
</feature>
<evidence type="ECO:0000256" key="1">
    <source>
        <dbReference type="SAM" id="SignalP"/>
    </source>
</evidence>
<evidence type="ECO:0000259" key="2">
    <source>
        <dbReference type="Pfam" id="PF03572"/>
    </source>
</evidence>
<dbReference type="InterPro" id="IPR005151">
    <property type="entry name" value="Tail-specific_protease"/>
</dbReference>
<proteinExistence type="predicted"/>
<name>A0ABM6NIX0_PSEO7</name>